<evidence type="ECO:0000256" key="3">
    <source>
        <dbReference type="SAM" id="MobiDB-lite"/>
    </source>
</evidence>
<name>A0ABS1F017_9PROT</name>
<feature type="DNA-binding region" description="H-T-H motif" evidence="2">
    <location>
        <begin position="66"/>
        <end position="85"/>
    </location>
</feature>
<comment type="caution">
    <text evidence="5">The sequence shown here is derived from an EMBL/GenBank/DDBJ whole genome shotgun (WGS) entry which is preliminary data.</text>
</comment>
<feature type="region of interest" description="Disordered" evidence="3">
    <location>
        <begin position="1"/>
        <end position="44"/>
    </location>
</feature>
<protein>
    <submittedName>
        <fullName evidence="5">TetR family transcriptional regulator</fullName>
    </submittedName>
</protein>
<feature type="domain" description="HTH tetR-type" evidence="4">
    <location>
        <begin position="43"/>
        <end position="103"/>
    </location>
</feature>
<dbReference type="InterPro" id="IPR001647">
    <property type="entry name" value="HTH_TetR"/>
</dbReference>
<reference evidence="6" key="1">
    <citation type="submission" date="2021-01" db="EMBL/GenBank/DDBJ databases">
        <title>Genome public.</title>
        <authorList>
            <person name="Liu C."/>
            <person name="Sun Q."/>
        </authorList>
    </citation>
    <scope>NUCLEOTIDE SEQUENCE [LARGE SCALE GENOMIC DNA]</scope>
    <source>
        <strain evidence="6">YIM B02556</strain>
    </source>
</reference>
<evidence type="ECO:0000259" key="4">
    <source>
        <dbReference type="PROSITE" id="PS50977"/>
    </source>
</evidence>
<dbReference type="RefSeq" id="WP_200190954.1">
    <property type="nucleotide sequence ID" value="NZ_JAENHM010000018.1"/>
</dbReference>
<dbReference type="InterPro" id="IPR041586">
    <property type="entry name" value="PsrA_TetR_C"/>
</dbReference>
<dbReference type="InterPro" id="IPR023772">
    <property type="entry name" value="DNA-bd_HTH_TetR-type_CS"/>
</dbReference>
<keyword evidence="6" id="KW-1185">Reference proteome</keyword>
<accession>A0ABS1F017</accession>
<dbReference type="Pfam" id="PF00440">
    <property type="entry name" value="TetR_N"/>
    <property type="match status" value="1"/>
</dbReference>
<gene>
    <name evidence="5" type="ORF">JHL17_04980</name>
</gene>
<organism evidence="5 6">
    <name type="scientific">Azospirillum endophyticum</name>
    <dbReference type="NCBI Taxonomy" id="2800326"/>
    <lineage>
        <taxon>Bacteria</taxon>
        <taxon>Pseudomonadati</taxon>
        <taxon>Pseudomonadota</taxon>
        <taxon>Alphaproteobacteria</taxon>
        <taxon>Rhodospirillales</taxon>
        <taxon>Azospirillaceae</taxon>
        <taxon>Azospirillum</taxon>
    </lineage>
</organism>
<sequence length="248" mass="27581">MKSVRSQSKAAAHPEAAAPETAGKRGRPPQRRRAGPGRPEGISNVRDEILDAAEIEFANLGYAGTSLRNVADAAQVTQALINYYFGSKYGLFEEVFLRRGRQISEDRVQRLEALRQTGKPPAVDDIVRAFLMPALSMRATEAGRTFMRLQARLHTEPPEISYKLRNEAYEASTRSFTDALREALPHLAAKDVYWRMTLMIGAYLYAFSDTHRLEEMAPGICNLDDPDEILNAITSFVTAGMVAPPPRN</sequence>
<dbReference type="SUPFAM" id="SSF48498">
    <property type="entry name" value="Tetracyclin repressor-like, C-terminal domain"/>
    <property type="match status" value="1"/>
</dbReference>
<dbReference type="InterPro" id="IPR050109">
    <property type="entry name" value="HTH-type_TetR-like_transc_reg"/>
</dbReference>
<proteinExistence type="predicted"/>
<evidence type="ECO:0000256" key="1">
    <source>
        <dbReference type="ARBA" id="ARBA00023125"/>
    </source>
</evidence>
<evidence type="ECO:0000256" key="2">
    <source>
        <dbReference type="PROSITE-ProRule" id="PRU00335"/>
    </source>
</evidence>
<keyword evidence="1 2" id="KW-0238">DNA-binding</keyword>
<dbReference type="InterPro" id="IPR009057">
    <property type="entry name" value="Homeodomain-like_sf"/>
</dbReference>
<feature type="compositionally biased region" description="Low complexity" evidence="3">
    <location>
        <begin position="10"/>
        <end position="21"/>
    </location>
</feature>
<dbReference type="PANTHER" id="PTHR30055:SF235">
    <property type="entry name" value="TRANSCRIPTIONAL REGULATORY PROTEIN"/>
    <property type="match status" value="1"/>
</dbReference>
<dbReference type="SUPFAM" id="SSF46689">
    <property type="entry name" value="Homeodomain-like"/>
    <property type="match status" value="1"/>
</dbReference>
<dbReference type="PANTHER" id="PTHR30055">
    <property type="entry name" value="HTH-TYPE TRANSCRIPTIONAL REGULATOR RUTR"/>
    <property type="match status" value="1"/>
</dbReference>
<dbReference type="PROSITE" id="PS50977">
    <property type="entry name" value="HTH_TETR_2"/>
    <property type="match status" value="1"/>
</dbReference>
<evidence type="ECO:0000313" key="5">
    <source>
        <dbReference type="EMBL" id="MBK1836760.1"/>
    </source>
</evidence>
<dbReference type="Proteomes" id="UP000652760">
    <property type="component" value="Unassembled WGS sequence"/>
</dbReference>
<dbReference type="Gene3D" id="1.10.357.10">
    <property type="entry name" value="Tetracycline Repressor, domain 2"/>
    <property type="match status" value="1"/>
</dbReference>
<dbReference type="InterPro" id="IPR036271">
    <property type="entry name" value="Tet_transcr_reg_TetR-rel_C_sf"/>
</dbReference>
<evidence type="ECO:0000313" key="6">
    <source>
        <dbReference type="Proteomes" id="UP000652760"/>
    </source>
</evidence>
<feature type="compositionally biased region" description="Basic residues" evidence="3">
    <location>
        <begin position="24"/>
        <end position="35"/>
    </location>
</feature>
<dbReference type="EMBL" id="JAENHM010000018">
    <property type="protein sequence ID" value="MBK1836760.1"/>
    <property type="molecule type" value="Genomic_DNA"/>
</dbReference>
<dbReference type="PROSITE" id="PS01081">
    <property type="entry name" value="HTH_TETR_1"/>
    <property type="match status" value="1"/>
</dbReference>
<dbReference type="Pfam" id="PF17939">
    <property type="entry name" value="TetR_C_30"/>
    <property type="match status" value="1"/>
</dbReference>